<sequence length="89" mass="8666">MRHLPARPSGRTGDGAGDQAGDDVADDVGDEVNAGAATVGDAAGPLPAVGGGTSRSRVEDSASVPHPLTTAHSARTTACGALARIAPPR</sequence>
<feature type="region of interest" description="Disordered" evidence="1">
    <location>
        <begin position="1"/>
        <end position="75"/>
    </location>
</feature>
<comment type="caution">
    <text evidence="2">The sequence shown here is derived from an EMBL/GenBank/DDBJ whole genome shotgun (WGS) entry which is preliminary data.</text>
</comment>
<dbReference type="EMBL" id="BAAAZG010000050">
    <property type="protein sequence ID" value="GAA4093576.1"/>
    <property type="molecule type" value="Genomic_DNA"/>
</dbReference>
<dbReference type="Proteomes" id="UP001500683">
    <property type="component" value="Unassembled WGS sequence"/>
</dbReference>
<evidence type="ECO:0000313" key="3">
    <source>
        <dbReference type="Proteomes" id="UP001500683"/>
    </source>
</evidence>
<evidence type="ECO:0000313" key="2">
    <source>
        <dbReference type="EMBL" id="GAA4093576.1"/>
    </source>
</evidence>
<feature type="compositionally biased region" description="Acidic residues" evidence="1">
    <location>
        <begin position="20"/>
        <end position="30"/>
    </location>
</feature>
<organism evidence="2 3">
    <name type="scientific">Actinomadura miaoliensis</name>
    <dbReference type="NCBI Taxonomy" id="430685"/>
    <lineage>
        <taxon>Bacteria</taxon>
        <taxon>Bacillati</taxon>
        <taxon>Actinomycetota</taxon>
        <taxon>Actinomycetes</taxon>
        <taxon>Streptosporangiales</taxon>
        <taxon>Thermomonosporaceae</taxon>
        <taxon>Actinomadura</taxon>
    </lineage>
</organism>
<reference evidence="3" key="1">
    <citation type="journal article" date="2019" name="Int. J. Syst. Evol. Microbiol.">
        <title>The Global Catalogue of Microorganisms (GCM) 10K type strain sequencing project: providing services to taxonomists for standard genome sequencing and annotation.</title>
        <authorList>
            <consortium name="The Broad Institute Genomics Platform"/>
            <consortium name="The Broad Institute Genome Sequencing Center for Infectious Disease"/>
            <person name="Wu L."/>
            <person name="Ma J."/>
        </authorList>
    </citation>
    <scope>NUCLEOTIDE SEQUENCE [LARGE SCALE GENOMIC DNA]</scope>
    <source>
        <strain evidence="3">JCM 16702</strain>
    </source>
</reference>
<keyword evidence="3" id="KW-1185">Reference proteome</keyword>
<name>A0ABP7WPJ1_9ACTN</name>
<proteinExistence type="predicted"/>
<protein>
    <submittedName>
        <fullName evidence="2">Uncharacterized protein</fullName>
    </submittedName>
</protein>
<gene>
    <name evidence="2" type="ORF">GCM10022214_64580</name>
</gene>
<accession>A0ABP7WPJ1</accession>
<evidence type="ECO:0000256" key="1">
    <source>
        <dbReference type="SAM" id="MobiDB-lite"/>
    </source>
</evidence>